<feature type="transmembrane region" description="Helical" evidence="4">
    <location>
        <begin position="337"/>
        <end position="362"/>
    </location>
</feature>
<feature type="transmembrane region" description="Helical" evidence="4">
    <location>
        <begin position="40"/>
        <end position="62"/>
    </location>
</feature>
<dbReference type="InterPro" id="IPR011701">
    <property type="entry name" value="MFS"/>
</dbReference>
<organism evidence="6 7">
    <name type="scientific">Tectimicrobiota bacterium</name>
    <dbReference type="NCBI Taxonomy" id="2528274"/>
    <lineage>
        <taxon>Bacteria</taxon>
        <taxon>Pseudomonadati</taxon>
        <taxon>Nitrospinota/Tectimicrobiota group</taxon>
        <taxon>Candidatus Tectimicrobiota</taxon>
    </lineage>
</organism>
<proteinExistence type="predicted"/>
<feature type="transmembrane region" description="Helical" evidence="4">
    <location>
        <begin position="302"/>
        <end position="325"/>
    </location>
</feature>
<comment type="caution">
    <text evidence="6">The sequence shown here is derived from an EMBL/GenBank/DDBJ whole genome shotgun (WGS) entry which is preliminary data.</text>
</comment>
<dbReference type="PROSITE" id="PS50850">
    <property type="entry name" value="MFS"/>
    <property type="match status" value="1"/>
</dbReference>
<evidence type="ECO:0000313" key="7">
    <source>
        <dbReference type="Proteomes" id="UP000752292"/>
    </source>
</evidence>
<dbReference type="GO" id="GO:0005886">
    <property type="term" value="C:plasma membrane"/>
    <property type="evidence" value="ECO:0007669"/>
    <property type="project" value="TreeGrafter"/>
</dbReference>
<dbReference type="Gene3D" id="1.20.1250.20">
    <property type="entry name" value="MFS general substrate transporter like domains"/>
    <property type="match status" value="2"/>
</dbReference>
<name>A0A932ZVX4_UNCTE</name>
<feature type="transmembrane region" description="Helical" evidence="4">
    <location>
        <begin position="163"/>
        <end position="183"/>
    </location>
</feature>
<evidence type="ECO:0000313" key="6">
    <source>
        <dbReference type="EMBL" id="MBI4252361.1"/>
    </source>
</evidence>
<protein>
    <submittedName>
        <fullName evidence="6">MFS transporter</fullName>
    </submittedName>
</protein>
<dbReference type="GO" id="GO:0022857">
    <property type="term" value="F:transmembrane transporter activity"/>
    <property type="evidence" value="ECO:0007669"/>
    <property type="project" value="InterPro"/>
</dbReference>
<dbReference type="InterPro" id="IPR020846">
    <property type="entry name" value="MFS_dom"/>
</dbReference>
<keyword evidence="3 4" id="KW-0472">Membrane</keyword>
<dbReference type="PANTHER" id="PTHR43129">
    <property type="entry name" value="FOSMIDOMYCIN RESISTANCE PROTEIN"/>
    <property type="match status" value="1"/>
</dbReference>
<accession>A0A932ZVX4</accession>
<feature type="transmembrane region" description="Helical" evidence="4">
    <location>
        <begin position="277"/>
        <end position="296"/>
    </location>
</feature>
<dbReference type="EMBL" id="JACQRX010000341">
    <property type="protein sequence ID" value="MBI4252361.1"/>
    <property type="molecule type" value="Genomic_DNA"/>
</dbReference>
<keyword evidence="1 4" id="KW-0812">Transmembrane</keyword>
<gene>
    <name evidence="6" type="ORF">HY618_07865</name>
</gene>
<feature type="domain" description="Major facilitator superfamily (MFS) profile" evidence="5">
    <location>
        <begin position="8"/>
        <end position="390"/>
    </location>
</feature>
<evidence type="ECO:0000256" key="1">
    <source>
        <dbReference type="ARBA" id="ARBA00022692"/>
    </source>
</evidence>
<feature type="transmembrane region" description="Helical" evidence="4">
    <location>
        <begin position="99"/>
        <end position="122"/>
    </location>
</feature>
<feature type="transmembrane region" description="Helical" evidence="4">
    <location>
        <begin position="368"/>
        <end position="385"/>
    </location>
</feature>
<dbReference type="InterPro" id="IPR036259">
    <property type="entry name" value="MFS_trans_sf"/>
</dbReference>
<feature type="transmembrane region" description="Helical" evidence="4">
    <location>
        <begin position="7"/>
        <end position="34"/>
    </location>
</feature>
<feature type="transmembrane region" description="Helical" evidence="4">
    <location>
        <begin position="210"/>
        <end position="234"/>
    </location>
</feature>
<dbReference type="Proteomes" id="UP000752292">
    <property type="component" value="Unassembled WGS sequence"/>
</dbReference>
<feature type="transmembrane region" description="Helical" evidence="4">
    <location>
        <begin position="246"/>
        <end position="265"/>
    </location>
</feature>
<keyword evidence="2 4" id="KW-1133">Transmembrane helix</keyword>
<dbReference type="PANTHER" id="PTHR43129:SF1">
    <property type="entry name" value="FOSMIDOMYCIN RESISTANCE PROTEIN"/>
    <property type="match status" value="1"/>
</dbReference>
<evidence type="ECO:0000256" key="2">
    <source>
        <dbReference type="ARBA" id="ARBA00022989"/>
    </source>
</evidence>
<dbReference type="AlphaFoldDB" id="A0A932ZVX4"/>
<evidence type="ECO:0000256" key="4">
    <source>
        <dbReference type="SAM" id="Phobius"/>
    </source>
</evidence>
<evidence type="ECO:0000256" key="3">
    <source>
        <dbReference type="ARBA" id="ARBA00023136"/>
    </source>
</evidence>
<reference evidence="6" key="1">
    <citation type="submission" date="2020-07" db="EMBL/GenBank/DDBJ databases">
        <title>Huge and variable diversity of episymbiotic CPR bacteria and DPANN archaea in groundwater ecosystems.</title>
        <authorList>
            <person name="He C.Y."/>
            <person name="Keren R."/>
            <person name="Whittaker M."/>
            <person name="Farag I.F."/>
            <person name="Doudna J."/>
            <person name="Cate J.H.D."/>
            <person name="Banfield J.F."/>
        </authorList>
    </citation>
    <scope>NUCLEOTIDE SEQUENCE</scope>
    <source>
        <strain evidence="6">NC_groundwater_1370_Ag_S-0.2um_69_93</strain>
    </source>
</reference>
<evidence type="ECO:0000259" key="5">
    <source>
        <dbReference type="PROSITE" id="PS50850"/>
    </source>
</evidence>
<dbReference type="SUPFAM" id="SSF103473">
    <property type="entry name" value="MFS general substrate transporter"/>
    <property type="match status" value="1"/>
</dbReference>
<dbReference type="Pfam" id="PF07690">
    <property type="entry name" value="MFS_1"/>
    <property type="match status" value="1"/>
</dbReference>
<sequence length="401" mass="43339">MDATKKFNLLALSASHGFNSFYMFLLIPVLPLIVQEYGLSYIQAGLLVSAYSLSNSLFQFPFSFLADYTGRWRTALALSHLVQTAPVFFYAYAEDYRLLLLLGFISGVGSAAYHPPAVALITRELPARRGFTMGIFNGGGDVGHIVTPGLVGWLTAYLTSWKAAAQALVLPGLVWAALIWLRFQDQGSQGQTMRQAARSTFGALFRNRRLMLLVTLSTFRITGFRGLMTFLPLLLTQIFGFGVQEAGWILSGYFVLGTVATVLVGQWSDRIGGKRTIFIVIMTFLTAAALASLWWVASVPALLIAVAAVAVLLTPVPSLVLAVGTELVEERQRSSSVGLIYGMNEGASTLSPIIGGFVAQAFSLRLAFLFYALMFAAGGLVAILLHREGLRRQASLAGGTA</sequence>